<reference evidence="4" key="1">
    <citation type="submission" date="2021-02" db="EMBL/GenBank/DDBJ databases">
        <title>The CRISPR/cas machinery reduction and long-range gene transfer in the hot spring cyanobacterium Synechococcus.</title>
        <authorList>
            <person name="Dvorak P."/>
            <person name="Jahodarova E."/>
            <person name="Hasler P."/>
            <person name="Poulickova A."/>
        </authorList>
    </citation>
    <scope>NUCLEOTIDE SEQUENCE</scope>
    <source>
        <strain evidence="4">Rupite</strain>
    </source>
</reference>
<protein>
    <recommendedName>
        <fullName evidence="3">Chromophore lyase CpcT/CpeT</fullName>
        <ecNumber evidence="3">4.-.-.-</ecNumber>
    </recommendedName>
</protein>
<evidence type="ECO:0000313" key="5">
    <source>
        <dbReference type="Proteomes" id="UP000830835"/>
    </source>
</evidence>
<dbReference type="PANTHER" id="PTHR35137">
    <property type="entry name" value="CHROMOPHORE LYASE CRL, CHLOROPLASTIC"/>
    <property type="match status" value="1"/>
</dbReference>
<dbReference type="Proteomes" id="UP000830835">
    <property type="component" value="Unassembled WGS sequence"/>
</dbReference>
<evidence type="ECO:0000256" key="3">
    <source>
        <dbReference type="HAMAP-Rule" id="MF_01460"/>
    </source>
</evidence>
<dbReference type="GO" id="GO:0016829">
    <property type="term" value="F:lyase activity"/>
    <property type="evidence" value="ECO:0007669"/>
    <property type="project" value="UniProtKB-KW"/>
</dbReference>
<dbReference type="CDD" id="cd16338">
    <property type="entry name" value="CpcT"/>
    <property type="match status" value="1"/>
</dbReference>
<evidence type="ECO:0000256" key="1">
    <source>
        <dbReference type="ARBA" id="ARBA00008206"/>
    </source>
</evidence>
<dbReference type="InterPro" id="IPR038672">
    <property type="entry name" value="CpcT/CpeT_sf"/>
</dbReference>
<dbReference type="HAMAP" id="MF_01460">
    <property type="entry name" value="Chrphore_lyase_CpxT"/>
    <property type="match status" value="1"/>
</dbReference>
<proteinExistence type="inferred from homology"/>
<comment type="similarity">
    <text evidence="1 3">Belongs to the CpcT/CpeT biliprotein lyase family.</text>
</comment>
<comment type="caution">
    <text evidence="4">The sequence shown here is derived from an EMBL/GenBank/DDBJ whole genome shotgun (WGS) entry which is preliminary data.</text>
</comment>
<gene>
    <name evidence="3" type="primary">cpcT</name>
    <name evidence="4" type="ORF">JX360_02785</name>
</gene>
<evidence type="ECO:0000256" key="2">
    <source>
        <dbReference type="ARBA" id="ARBA00023239"/>
    </source>
</evidence>
<dbReference type="RefSeq" id="WP_244349053.1">
    <property type="nucleotide sequence ID" value="NZ_JAFIRA010000004.1"/>
</dbReference>
<dbReference type="PANTHER" id="PTHR35137:SF1">
    <property type="entry name" value="CHROMOPHORE LYASE CRL, CHLOROPLASTIC"/>
    <property type="match status" value="1"/>
</dbReference>
<name>A0ABT0C7S4_THEVL</name>
<dbReference type="EC" id="4.-.-.-" evidence="3"/>
<dbReference type="InterPro" id="IPR010404">
    <property type="entry name" value="CpcT/CpeT"/>
</dbReference>
<organism evidence="4 5">
    <name type="scientific">Thermostichus vulcanus str. 'Rupite'</name>
    <dbReference type="NCBI Taxonomy" id="2813851"/>
    <lineage>
        <taxon>Bacteria</taxon>
        <taxon>Bacillati</taxon>
        <taxon>Cyanobacteriota</taxon>
        <taxon>Cyanophyceae</taxon>
        <taxon>Thermostichales</taxon>
        <taxon>Thermostichaceae</taxon>
        <taxon>Thermostichus</taxon>
    </lineage>
</organism>
<accession>A0ABT0C7S4</accession>
<evidence type="ECO:0000313" key="4">
    <source>
        <dbReference type="EMBL" id="MCJ2541839.1"/>
    </source>
</evidence>
<comment type="function">
    <text evidence="3">Covalently attaches a chromophore to Cys residue(s) of phycobiliproteins.</text>
</comment>
<sequence length="202" mass="22606">MSTSPSVSPQLAQLATWMAGHFNNLQQAITEPVWFANIHVYQCPLPWSVLNGVGFYVEQLYDIYPEQPYRQRVLHLFESPDGIRIQNYALTAPDSYKCAGRELGKLAGLTAAGLEPLPGCITQVEWTGSSYRGQSVPGKGCIVERKGKTTYLYSEFEIGADYFHSLDQGRDPETDQVIWGSLSGPFQFVKKQDFSGYLPQWG</sequence>
<keyword evidence="2 3" id="KW-0456">Lyase</keyword>
<dbReference type="Gene3D" id="2.40.128.590">
    <property type="entry name" value="CpcT/CpeT domain"/>
    <property type="match status" value="1"/>
</dbReference>
<dbReference type="EMBL" id="JAFIRA010000004">
    <property type="protein sequence ID" value="MCJ2541839.1"/>
    <property type="molecule type" value="Genomic_DNA"/>
</dbReference>
<dbReference type="Pfam" id="PF06206">
    <property type="entry name" value="CpeT"/>
    <property type="match status" value="1"/>
</dbReference>
<keyword evidence="5" id="KW-1185">Reference proteome</keyword>